<evidence type="ECO:0000256" key="3">
    <source>
        <dbReference type="ARBA" id="ARBA00022989"/>
    </source>
</evidence>
<evidence type="ECO:0000313" key="6">
    <source>
        <dbReference type="EMBL" id="CAE4601551.1"/>
    </source>
</evidence>
<feature type="transmembrane region" description="Helical" evidence="5">
    <location>
        <begin position="181"/>
        <end position="201"/>
    </location>
</feature>
<feature type="transmembrane region" description="Helical" evidence="5">
    <location>
        <begin position="135"/>
        <end position="161"/>
    </location>
</feature>
<dbReference type="SUPFAM" id="SSF101447">
    <property type="entry name" value="Formin homology 2 domain (FH2 domain)"/>
    <property type="match status" value="1"/>
</dbReference>
<dbReference type="InterPro" id="IPR002781">
    <property type="entry name" value="TM_pro_TauE-like"/>
</dbReference>
<evidence type="ECO:0000256" key="2">
    <source>
        <dbReference type="ARBA" id="ARBA00022692"/>
    </source>
</evidence>
<accession>A0A7S4R2U0</accession>
<organism evidence="6">
    <name type="scientific">Alexandrium monilatum</name>
    <dbReference type="NCBI Taxonomy" id="311494"/>
    <lineage>
        <taxon>Eukaryota</taxon>
        <taxon>Sar</taxon>
        <taxon>Alveolata</taxon>
        <taxon>Dinophyceae</taxon>
        <taxon>Gonyaulacales</taxon>
        <taxon>Pyrocystaceae</taxon>
        <taxon>Alexandrium</taxon>
    </lineage>
</organism>
<sequence>MIPIRSASNAVLVSCAGPGHVPVSASPMDGAEGVLRRQRLARIHAGPCGLLACFLAAAVPLAGTDVQHCPEGGGFPTPVPHRTGAALLQTQRAKGMVEDVMQKSRRWVEGPWRQLPPPPPSPPPPPQLSCDSRPLVLVSGVTALVAEISFAALGFGPAVMYEICWELFHIFKVGSGQLEEAVWNSLIMSSAVAVVQAFLLRGHMNTRVVLLMTLPLVAGLPLGTFFLEHFGSMPWMKPLLGVFFFAMIVIQRVSGAADRLRIEDLSLRACAWAGLAALVGGLSRGMFGISAPVAVLLLFFSVDRDLWRLVSAVHRIAIFLVQGPMLAQHLRPQWSCVPMYCTLVACGSVGMVLGNKAAPYISADDLKQWITLFLAAAGFLMLSDGHERMQLGAAAFSTAALAALVMSSALSVFQGQRAKDLSTQADGKPGET</sequence>
<feature type="transmembrane region" description="Helical" evidence="5">
    <location>
        <begin position="239"/>
        <end position="257"/>
    </location>
</feature>
<evidence type="ECO:0000256" key="5">
    <source>
        <dbReference type="SAM" id="Phobius"/>
    </source>
</evidence>
<protein>
    <submittedName>
        <fullName evidence="6">Uncharacterized protein</fullName>
    </submittedName>
</protein>
<feature type="transmembrane region" description="Helical" evidence="5">
    <location>
        <begin position="208"/>
        <end position="227"/>
    </location>
</feature>
<keyword evidence="3 5" id="KW-1133">Transmembrane helix</keyword>
<proteinExistence type="predicted"/>
<comment type="subcellular location">
    <subcellularLocation>
        <location evidence="1">Membrane</location>
        <topology evidence="1">Multi-pass membrane protein</topology>
    </subcellularLocation>
</comment>
<dbReference type="Pfam" id="PF01925">
    <property type="entry name" value="TauE"/>
    <property type="match status" value="1"/>
</dbReference>
<evidence type="ECO:0000256" key="4">
    <source>
        <dbReference type="ARBA" id="ARBA00023136"/>
    </source>
</evidence>
<name>A0A7S4R2U0_9DINO</name>
<gene>
    <name evidence="6" type="ORF">AMON00008_LOCUS29274</name>
</gene>
<reference evidence="6" key="1">
    <citation type="submission" date="2021-01" db="EMBL/GenBank/DDBJ databases">
        <authorList>
            <person name="Corre E."/>
            <person name="Pelletier E."/>
            <person name="Niang G."/>
            <person name="Scheremetjew M."/>
            <person name="Finn R."/>
            <person name="Kale V."/>
            <person name="Holt S."/>
            <person name="Cochrane G."/>
            <person name="Meng A."/>
            <person name="Brown T."/>
            <person name="Cohen L."/>
        </authorList>
    </citation>
    <scope>NUCLEOTIDE SEQUENCE</scope>
    <source>
        <strain evidence="6">CCMP3105</strain>
    </source>
</reference>
<dbReference type="AlphaFoldDB" id="A0A7S4R2U0"/>
<keyword evidence="2 5" id="KW-0812">Transmembrane</keyword>
<dbReference type="EMBL" id="HBNR01042129">
    <property type="protein sequence ID" value="CAE4601551.1"/>
    <property type="molecule type" value="Transcribed_RNA"/>
</dbReference>
<evidence type="ECO:0000256" key="1">
    <source>
        <dbReference type="ARBA" id="ARBA00004141"/>
    </source>
</evidence>
<feature type="transmembrane region" description="Helical" evidence="5">
    <location>
        <begin position="269"/>
        <end position="300"/>
    </location>
</feature>
<dbReference type="GO" id="GO:0016020">
    <property type="term" value="C:membrane"/>
    <property type="evidence" value="ECO:0007669"/>
    <property type="project" value="UniProtKB-SubCell"/>
</dbReference>
<keyword evidence="4 5" id="KW-0472">Membrane</keyword>
<feature type="transmembrane region" description="Helical" evidence="5">
    <location>
        <begin position="394"/>
        <end position="413"/>
    </location>
</feature>